<reference evidence="5" key="1">
    <citation type="submission" date="2016-11" db="EMBL/GenBank/DDBJ databases">
        <authorList>
            <person name="Varghese N."/>
            <person name="Submissions S."/>
        </authorList>
    </citation>
    <scope>NUCLEOTIDE SEQUENCE [LARGE SCALE GENOMIC DNA]</scope>
    <source>
        <strain evidence="5">DSM 22623</strain>
    </source>
</reference>
<dbReference type="InterPro" id="IPR051164">
    <property type="entry name" value="NmrA-like_oxidored"/>
</dbReference>
<protein>
    <submittedName>
        <fullName evidence="4">Uncharacterized conserved protein YbjT, contains NAD(P)-binding and DUF2867 domains</fullName>
    </submittedName>
</protein>
<gene>
    <name evidence="4" type="ORF">SAMN04488508_105158</name>
</gene>
<keyword evidence="5" id="KW-1185">Reference proteome</keyword>
<accession>A0A1M6GA47</accession>
<dbReference type="PANTHER" id="PTHR42748">
    <property type="entry name" value="NITROGEN METABOLITE REPRESSION PROTEIN NMRA FAMILY MEMBER"/>
    <property type="match status" value="1"/>
</dbReference>
<evidence type="ECO:0000256" key="2">
    <source>
        <dbReference type="ARBA" id="ARBA00022857"/>
    </source>
</evidence>
<dbReference type="InterPro" id="IPR036291">
    <property type="entry name" value="NAD(P)-bd_dom_sf"/>
</dbReference>
<dbReference type="Pfam" id="PF05368">
    <property type="entry name" value="NmrA"/>
    <property type="match status" value="1"/>
</dbReference>
<dbReference type="EMBL" id="FQYP01000005">
    <property type="protein sequence ID" value="SHJ06789.1"/>
    <property type="molecule type" value="Genomic_DNA"/>
</dbReference>
<evidence type="ECO:0000313" key="5">
    <source>
        <dbReference type="Proteomes" id="UP000184432"/>
    </source>
</evidence>
<dbReference type="RefSeq" id="WP_073316363.1">
    <property type="nucleotide sequence ID" value="NZ_FQYP01000005.1"/>
</dbReference>
<comment type="similarity">
    <text evidence="1">Belongs to the NmrA-type oxidoreductase family.</text>
</comment>
<dbReference type="PANTHER" id="PTHR42748:SF7">
    <property type="entry name" value="NMRA LIKE REDOX SENSOR 1-RELATED"/>
    <property type="match status" value="1"/>
</dbReference>
<evidence type="ECO:0000313" key="4">
    <source>
        <dbReference type="EMBL" id="SHJ06789.1"/>
    </source>
</evidence>
<dbReference type="STRING" id="570521.SAMN04488508_105158"/>
<proteinExistence type="inferred from homology"/>
<name>A0A1M6GA47_9FLAO</name>
<dbReference type="AlphaFoldDB" id="A0A1M6GA47"/>
<dbReference type="SUPFAM" id="SSF51735">
    <property type="entry name" value="NAD(P)-binding Rossmann-fold domains"/>
    <property type="match status" value="1"/>
</dbReference>
<dbReference type="Proteomes" id="UP000184432">
    <property type="component" value="Unassembled WGS sequence"/>
</dbReference>
<evidence type="ECO:0000256" key="1">
    <source>
        <dbReference type="ARBA" id="ARBA00006328"/>
    </source>
</evidence>
<feature type="domain" description="NmrA-like" evidence="3">
    <location>
        <begin position="3"/>
        <end position="285"/>
    </location>
</feature>
<dbReference type="OrthoDB" id="9780595at2"/>
<sequence length="293" mass="32465">MNSKKIFVSGVSGFQGRAITQLLLEKGYNVSALVRNLESSNIDNRVEAILGKFENIDEVSSALRDVNGAVFTLPLLFDMDEAVSITKNFIEAAKKESVPLIVFNTSFDLPKEKVGMLGVDIKVILKKEFDQSGLNVITISPDIYLDNIAAPWSIPLIVEKGILPYPIKKGQKVPWISHVDLAKYVVAAIENPELKGRTLFVGGNLLTGEQIAEAIGAKIDKPVHFVSLSPDEFEQNLSPNFGSLAAKEISNLYRFLDSNIDRIVAKDYEVSRELLNVAPQSLAEWIETIQWNY</sequence>
<dbReference type="InterPro" id="IPR008030">
    <property type="entry name" value="NmrA-like"/>
</dbReference>
<keyword evidence="2" id="KW-0521">NADP</keyword>
<dbReference type="Gene3D" id="3.40.50.720">
    <property type="entry name" value="NAD(P)-binding Rossmann-like Domain"/>
    <property type="match status" value="1"/>
</dbReference>
<evidence type="ECO:0000259" key="3">
    <source>
        <dbReference type="Pfam" id="PF05368"/>
    </source>
</evidence>
<organism evidence="4 5">
    <name type="scientific">Aquimarina spongiae</name>
    <dbReference type="NCBI Taxonomy" id="570521"/>
    <lineage>
        <taxon>Bacteria</taxon>
        <taxon>Pseudomonadati</taxon>
        <taxon>Bacteroidota</taxon>
        <taxon>Flavobacteriia</taxon>
        <taxon>Flavobacteriales</taxon>
        <taxon>Flavobacteriaceae</taxon>
        <taxon>Aquimarina</taxon>
    </lineage>
</organism>